<keyword evidence="9" id="KW-0378">Hydrolase</keyword>
<keyword evidence="12" id="KW-0732">Signal</keyword>
<gene>
    <name evidence="15" type="ORF">AABB81_02730</name>
</gene>
<name>A0ABU9L0C2_9FLAO</name>
<feature type="chain" id="PRO_5047457191" description="Aminopeptidase N" evidence="12">
    <location>
        <begin position="22"/>
        <end position="817"/>
    </location>
</feature>
<evidence type="ECO:0000256" key="5">
    <source>
        <dbReference type="ARBA" id="ARBA00015611"/>
    </source>
</evidence>
<dbReference type="InterPro" id="IPR011989">
    <property type="entry name" value="ARM-like"/>
</dbReference>
<keyword evidence="8" id="KW-0479">Metal-binding</keyword>
<dbReference type="Gene3D" id="1.25.10.10">
    <property type="entry name" value="Leucine-rich Repeat Variant"/>
    <property type="match status" value="1"/>
</dbReference>
<dbReference type="CDD" id="cd09603">
    <property type="entry name" value="M1_APN_like"/>
    <property type="match status" value="1"/>
</dbReference>
<sequence>MNFKLLLLCLFLSLGAGIAQETETINTQYRAEREKINDLVHTKLKVSFDFEKSQMPGEAWITLTPHFYHVSDLELDAKAMLIHKVTSNGKDLTYDYDGNKLRISLGNTYAKGDEYTVYIKYTARPEEVTQQGSIAIKDAKGLYFVDPLDTDPKKPTQIWTQGETEANSCWFPTIDSPNQKTSQEIYMTVPDQYVTLSNGILKEQKKNSDGSRTDYWKFDKKHAPYLFFMGVGEYSVVQDKWKDIAVDYYVEKQYEPYAKGIFGLTPEMMDFFSDYTGVVYPWSKYAQIIGRDYVSGAMENTTAVIHQEMAYQTTGELVDKNSWESTIAHELFHHWFGDLVTAESWSNLTVNESFANYSEYLWFEYKYGKDYADAHRHVQIAGYLSPDNELKDLVRFHYNSREDMFDAVSYNKGGTILHMLRNYLGDEAFKAGIKQYLNDHKYGTGEAHQLRLAFEEVSGKDLNWFFNQWYFSNGHPKLDVTYVYSEEAKIVTVQIEQTQENLFQFPLAIEVFEGETAKRYEVWVDEKSKSFSFKYGNKPDLVNVDADRTLLAEIKDDKSLENLAHLYKVGKKYEDRREAIEGLVGMQENELAYATLQNALNDSFYGLRIMAIDKIELSNANAKKAIKSIEKLASEDEKTLVRAKAISKLSKLEGAEYTELYKDGLSSNSNAIKVSSLQALYAVDKVAAMQYAASVNDELIKKSLKDALIPVYIMDQTESEIPFVADNLMEGMFFTEDRDKQNTYKEGFQWVAASSNEEATQNLVDSFVQFGIQYKQYGADRIAKQVLQQVLEVKSQSAYENKDALSKIVQDGITKLE</sequence>
<reference evidence="15 16" key="1">
    <citation type="submission" date="2024-04" db="EMBL/GenBank/DDBJ databases">
        <title>whole genome sequencing of Lutimonas vermicola strain IMCC1616.</title>
        <authorList>
            <person name="Bae S.S."/>
        </authorList>
    </citation>
    <scope>NUCLEOTIDE SEQUENCE [LARGE SCALE GENOMIC DNA]</scope>
    <source>
        <strain evidence="15 16">IMCC1616</strain>
    </source>
</reference>
<dbReference type="SUPFAM" id="SSF55486">
    <property type="entry name" value="Metalloproteases ('zincins'), catalytic domain"/>
    <property type="match status" value="1"/>
</dbReference>
<evidence type="ECO:0000256" key="10">
    <source>
        <dbReference type="ARBA" id="ARBA00022833"/>
    </source>
</evidence>
<evidence type="ECO:0000256" key="2">
    <source>
        <dbReference type="ARBA" id="ARBA00001947"/>
    </source>
</evidence>
<keyword evidence="11" id="KW-0482">Metalloprotease</keyword>
<evidence type="ECO:0000256" key="8">
    <source>
        <dbReference type="ARBA" id="ARBA00022723"/>
    </source>
</evidence>
<dbReference type="PRINTS" id="PR00756">
    <property type="entry name" value="ALADIPTASE"/>
</dbReference>
<keyword evidence="6 15" id="KW-0031">Aminopeptidase</keyword>
<dbReference type="Pfam" id="PF17900">
    <property type="entry name" value="Peptidase_M1_N"/>
    <property type="match status" value="1"/>
</dbReference>
<dbReference type="InterPro" id="IPR050344">
    <property type="entry name" value="Peptidase_M1_aminopeptidases"/>
</dbReference>
<comment type="similarity">
    <text evidence="3">Belongs to the peptidase M1 family.</text>
</comment>
<evidence type="ECO:0000256" key="9">
    <source>
        <dbReference type="ARBA" id="ARBA00022801"/>
    </source>
</evidence>
<evidence type="ECO:0000256" key="11">
    <source>
        <dbReference type="ARBA" id="ARBA00023049"/>
    </source>
</evidence>
<dbReference type="EMBL" id="JBCDNA010000001">
    <property type="protein sequence ID" value="MEL4454796.1"/>
    <property type="molecule type" value="Genomic_DNA"/>
</dbReference>
<protein>
    <recommendedName>
        <fullName evidence="5">Aminopeptidase N</fullName>
        <ecNumber evidence="4">3.4.11.2</ecNumber>
    </recommendedName>
</protein>
<comment type="cofactor">
    <cofactor evidence="2">
        <name>Zn(2+)</name>
        <dbReference type="ChEBI" id="CHEBI:29105"/>
    </cofactor>
</comment>
<dbReference type="InterPro" id="IPR042097">
    <property type="entry name" value="Aminopeptidase_N-like_N_sf"/>
</dbReference>
<dbReference type="PANTHER" id="PTHR11533:SF174">
    <property type="entry name" value="PUROMYCIN-SENSITIVE AMINOPEPTIDASE-RELATED"/>
    <property type="match status" value="1"/>
</dbReference>
<dbReference type="InterPro" id="IPR014782">
    <property type="entry name" value="Peptidase_M1_dom"/>
</dbReference>
<accession>A0ABU9L0C2</accession>
<evidence type="ECO:0000256" key="7">
    <source>
        <dbReference type="ARBA" id="ARBA00022670"/>
    </source>
</evidence>
<dbReference type="InterPro" id="IPR001930">
    <property type="entry name" value="Peptidase_M1"/>
</dbReference>
<dbReference type="InterPro" id="IPR045357">
    <property type="entry name" value="Aminopeptidase_N-like_N"/>
</dbReference>
<organism evidence="15 16">
    <name type="scientific">Lutimonas vermicola</name>
    <dbReference type="NCBI Taxonomy" id="414288"/>
    <lineage>
        <taxon>Bacteria</taxon>
        <taxon>Pseudomonadati</taxon>
        <taxon>Bacteroidota</taxon>
        <taxon>Flavobacteriia</taxon>
        <taxon>Flavobacteriales</taxon>
        <taxon>Flavobacteriaceae</taxon>
        <taxon>Lutimonas</taxon>
    </lineage>
</organism>
<dbReference type="Gene3D" id="1.10.390.10">
    <property type="entry name" value="Neutral Protease Domain 2"/>
    <property type="match status" value="1"/>
</dbReference>
<keyword evidence="16" id="KW-1185">Reference proteome</keyword>
<evidence type="ECO:0000259" key="14">
    <source>
        <dbReference type="Pfam" id="PF17900"/>
    </source>
</evidence>
<evidence type="ECO:0000256" key="3">
    <source>
        <dbReference type="ARBA" id="ARBA00010136"/>
    </source>
</evidence>
<feature type="domain" description="Peptidase M1 membrane alanine aminopeptidase" evidence="13">
    <location>
        <begin position="264"/>
        <end position="469"/>
    </location>
</feature>
<keyword evidence="7" id="KW-0645">Protease</keyword>
<dbReference type="EC" id="3.4.11.2" evidence="4"/>
<dbReference type="Gene3D" id="2.60.40.1730">
    <property type="entry name" value="tricorn interacting facor f3 domain"/>
    <property type="match status" value="1"/>
</dbReference>
<evidence type="ECO:0000313" key="16">
    <source>
        <dbReference type="Proteomes" id="UP001474120"/>
    </source>
</evidence>
<evidence type="ECO:0000313" key="15">
    <source>
        <dbReference type="EMBL" id="MEL4454796.1"/>
    </source>
</evidence>
<dbReference type="InterPro" id="IPR016024">
    <property type="entry name" value="ARM-type_fold"/>
</dbReference>
<dbReference type="RefSeq" id="WP_342158431.1">
    <property type="nucleotide sequence ID" value="NZ_JBCDNA010000001.1"/>
</dbReference>
<evidence type="ECO:0000259" key="13">
    <source>
        <dbReference type="Pfam" id="PF01433"/>
    </source>
</evidence>
<evidence type="ECO:0000256" key="6">
    <source>
        <dbReference type="ARBA" id="ARBA00022438"/>
    </source>
</evidence>
<evidence type="ECO:0000256" key="12">
    <source>
        <dbReference type="SAM" id="SignalP"/>
    </source>
</evidence>
<dbReference type="Pfam" id="PF01433">
    <property type="entry name" value="Peptidase_M1"/>
    <property type="match status" value="1"/>
</dbReference>
<dbReference type="InterPro" id="IPR027268">
    <property type="entry name" value="Peptidase_M4/M1_CTD_sf"/>
</dbReference>
<dbReference type="PANTHER" id="PTHR11533">
    <property type="entry name" value="PROTEASE M1 ZINC METALLOPROTEASE"/>
    <property type="match status" value="1"/>
</dbReference>
<evidence type="ECO:0000256" key="1">
    <source>
        <dbReference type="ARBA" id="ARBA00000098"/>
    </source>
</evidence>
<feature type="domain" description="Aminopeptidase N-like N-terminal" evidence="14">
    <location>
        <begin position="41"/>
        <end position="226"/>
    </location>
</feature>
<dbReference type="SUPFAM" id="SSF48371">
    <property type="entry name" value="ARM repeat"/>
    <property type="match status" value="1"/>
</dbReference>
<comment type="caution">
    <text evidence="15">The sequence shown here is derived from an EMBL/GenBank/DDBJ whole genome shotgun (WGS) entry which is preliminary data.</text>
</comment>
<comment type="catalytic activity">
    <reaction evidence="1">
        <text>Release of an N-terminal amino acid, Xaa-|-Yaa- from a peptide, amide or arylamide. Xaa is preferably Ala, but may be most amino acids including Pro (slow action). When a terminal hydrophobic residue is followed by a prolyl residue, the two may be released as an intact Xaa-Pro dipeptide.</text>
        <dbReference type="EC" id="3.4.11.2"/>
    </reaction>
</comment>
<dbReference type="SUPFAM" id="SSF63737">
    <property type="entry name" value="Leukotriene A4 hydrolase N-terminal domain"/>
    <property type="match status" value="1"/>
</dbReference>
<keyword evidence="10" id="KW-0862">Zinc</keyword>
<proteinExistence type="inferred from homology"/>
<dbReference type="Proteomes" id="UP001474120">
    <property type="component" value="Unassembled WGS sequence"/>
</dbReference>
<evidence type="ECO:0000256" key="4">
    <source>
        <dbReference type="ARBA" id="ARBA00012564"/>
    </source>
</evidence>
<feature type="signal peptide" evidence="12">
    <location>
        <begin position="1"/>
        <end position="21"/>
    </location>
</feature>
<dbReference type="GO" id="GO:0004177">
    <property type="term" value="F:aminopeptidase activity"/>
    <property type="evidence" value="ECO:0007669"/>
    <property type="project" value="UniProtKB-KW"/>
</dbReference>